<reference evidence="2" key="1">
    <citation type="submission" date="2022-06" db="EMBL/GenBank/DDBJ databases">
        <title>New cyanobacteria of genus Symplocastrum in benthos of Lake Baikal.</title>
        <authorList>
            <person name="Sorokovikova E."/>
            <person name="Tikhonova I."/>
            <person name="Krasnopeev A."/>
            <person name="Evseev P."/>
            <person name="Gladkikh A."/>
            <person name="Belykh O."/>
        </authorList>
    </citation>
    <scope>NUCLEOTIDE SEQUENCE</scope>
    <source>
        <strain evidence="2">BBK-W-15</strain>
    </source>
</reference>
<gene>
    <name evidence="2" type="ORF">NJ959_27405</name>
</gene>
<evidence type="ECO:0000313" key="2">
    <source>
        <dbReference type="EMBL" id="MCP2732162.1"/>
    </source>
</evidence>
<feature type="transmembrane region" description="Helical" evidence="1">
    <location>
        <begin position="86"/>
        <end position="109"/>
    </location>
</feature>
<keyword evidence="1" id="KW-0812">Transmembrane</keyword>
<organism evidence="2 3">
    <name type="scientific">Limnofasciculus baicalensis BBK-W-15</name>
    <dbReference type="NCBI Taxonomy" id="2699891"/>
    <lineage>
        <taxon>Bacteria</taxon>
        <taxon>Bacillati</taxon>
        <taxon>Cyanobacteriota</taxon>
        <taxon>Cyanophyceae</taxon>
        <taxon>Coleofasciculales</taxon>
        <taxon>Coleofasciculaceae</taxon>
        <taxon>Limnofasciculus</taxon>
        <taxon>Limnofasciculus baicalensis</taxon>
    </lineage>
</organism>
<accession>A0AAE3GXZ9</accession>
<protein>
    <submittedName>
        <fullName evidence="2">Uncharacterized protein</fullName>
    </submittedName>
</protein>
<proteinExistence type="predicted"/>
<keyword evidence="3" id="KW-1185">Reference proteome</keyword>
<name>A0AAE3GXZ9_9CYAN</name>
<dbReference type="AlphaFoldDB" id="A0AAE3GXZ9"/>
<feature type="transmembrane region" description="Helical" evidence="1">
    <location>
        <begin position="7"/>
        <end position="28"/>
    </location>
</feature>
<dbReference type="Proteomes" id="UP001204953">
    <property type="component" value="Unassembled WGS sequence"/>
</dbReference>
<evidence type="ECO:0000313" key="3">
    <source>
        <dbReference type="Proteomes" id="UP001204953"/>
    </source>
</evidence>
<dbReference type="EMBL" id="JAMZMM010000497">
    <property type="protein sequence ID" value="MCP2732162.1"/>
    <property type="molecule type" value="Genomic_DNA"/>
</dbReference>
<feature type="transmembrane region" description="Helical" evidence="1">
    <location>
        <begin position="48"/>
        <end position="74"/>
    </location>
</feature>
<dbReference type="RefSeq" id="WP_254014887.1">
    <property type="nucleotide sequence ID" value="NZ_JAMZMM010000497.1"/>
</dbReference>
<sequence length="112" mass="12560">MVGRNKDAGLVLGVVSAIALHLLVFYLSARYGKALNFSESPSTQPKPIIDQITFFAFWWIGIFQFTYIIPLVLVSRQLQYGEFMKGVIITAVMTAFLNGSCWLLMYGSLWGT</sequence>
<keyword evidence="1" id="KW-0472">Membrane</keyword>
<comment type="caution">
    <text evidence="2">The sequence shown here is derived from an EMBL/GenBank/DDBJ whole genome shotgun (WGS) entry which is preliminary data.</text>
</comment>
<keyword evidence="1" id="KW-1133">Transmembrane helix</keyword>
<evidence type="ECO:0000256" key="1">
    <source>
        <dbReference type="SAM" id="Phobius"/>
    </source>
</evidence>